<evidence type="ECO:0000313" key="4">
    <source>
        <dbReference type="Proteomes" id="UP001449657"/>
    </source>
</evidence>
<protein>
    <submittedName>
        <fullName evidence="3">DUF5777 family beta-barrel protein</fullName>
    </submittedName>
</protein>
<dbReference type="InterPro" id="IPR045916">
    <property type="entry name" value="DUF5777"/>
</dbReference>
<keyword evidence="1" id="KW-0732">Signal</keyword>
<dbReference type="Pfam" id="PF19089">
    <property type="entry name" value="DUF5777"/>
    <property type="match status" value="1"/>
</dbReference>
<accession>A0ABZ2Z5A3</accession>
<organism evidence="3 4">
    <name type="scientific">Chitinophaga caseinilytica</name>
    <dbReference type="NCBI Taxonomy" id="2267521"/>
    <lineage>
        <taxon>Bacteria</taxon>
        <taxon>Pseudomonadati</taxon>
        <taxon>Bacteroidota</taxon>
        <taxon>Chitinophagia</taxon>
        <taxon>Chitinophagales</taxon>
        <taxon>Chitinophagaceae</taxon>
        <taxon>Chitinophaga</taxon>
    </lineage>
</organism>
<name>A0ABZ2Z5A3_9BACT</name>
<dbReference type="EMBL" id="CP150096">
    <property type="protein sequence ID" value="WZN47050.1"/>
    <property type="molecule type" value="Genomic_DNA"/>
</dbReference>
<proteinExistence type="predicted"/>
<gene>
    <name evidence="3" type="ORF">WJU22_02505</name>
</gene>
<evidence type="ECO:0000256" key="1">
    <source>
        <dbReference type="SAM" id="SignalP"/>
    </source>
</evidence>
<evidence type="ECO:0000259" key="2">
    <source>
        <dbReference type="Pfam" id="PF19089"/>
    </source>
</evidence>
<feature type="chain" id="PRO_5046056849" evidence="1">
    <location>
        <begin position="20"/>
        <end position="309"/>
    </location>
</feature>
<evidence type="ECO:0000313" key="3">
    <source>
        <dbReference type="EMBL" id="WZN47050.1"/>
    </source>
</evidence>
<dbReference type="RefSeq" id="WP_341841713.1">
    <property type="nucleotide sequence ID" value="NZ_CP149792.1"/>
</dbReference>
<reference evidence="3 4" key="1">
    <citation type="submission" date="2024-03" db="EMBL/GenBank/DDBJ databases">
        <title>Chitinophaga caseinilytica sp. nov., a casein hydrolysing bacterium isolated from forest soil.</title>
        <authorList>
            <person name="Lee D.S."/>
            <person name="Han D.M."/>
            <person name="Baek J.H."/>
            <person name="Choi D.G."/>
            <person name="Jeon J.H."/>
            <person name="Jeon C.O."/>
        </authorList>
    </citation>
    <scope>NUCLEOTIDE SEQUENCE [LARGE SCALE GENOMIC DNA]</scope>
    <source>
        <strain evidence="3 4">KACC 19118</strain>
    </source>
</reference>
<feature type="domain" description="DUF5777" evidence="2">
    <location>
        <begin position="41"/>
        <end position="304"/>
    </location>
</feature>
<dbReference type="Proteomes" id="UP001449657">
    <property type="component" value="Chromosome"/>
</dbReference>
<feature type="signal peptide" evidence="1">
    <location>
        <begin position="1"/>
        <end position="19"/>
    </location>
</feature>
<keyword evidence="4" id="KW-1185">Reference proteome</keyword>
<sequence length="309" mass="34243">MLHLRLITALLLTAPAAMAQDDLGAIFGKDSVRRDPVTSTFKSTRIINGQSNETLAKGDLDFRVAHRFGDMGGSGGGSSTFFGLDNSTDIRIAFEYGITDRLTAGLSRSKGSGNFSQMWEVLGKFKLLQQTHDNRVPVGVTLFANAVVSSMKSSPDKADPNYFDKFSDRGSAVAQVVISRKFGEMVSLALLPSFVHRNRVGFKDMNNMFAMGLGGRLRFSKRVALVADYFYSFRDEESKDYYESRGTKFYNSLGVGVEIETGGHVFHLNFTNATAILENQFIPETVSTWTHGQFRWGFNISRRFSLGGR</sequence>